<reference evidence="1 2" key="1">
    <citation type="submission" date="2024-03" db="EMBL/GenBank/DDBJ databases">
        <title>Human intestinal bacterial collection.</title>
        <authorList>
            <person name="Pauvert C."/>
            <person name="Hitch T.C.A."/>
            <person name="Clavel T."/>
        </authorList>
    </citation>
    <scope>NUCLEOTIDE SEQUENCE [LARGE SCALE GENOMIC DNA]</scope>
    <source>
        <strain evidence="1 2">CLA-SR-H025</strain>
    </source>
</reference>
<keyword evidence="2" id="KW-1185">Reference proteome</keyword>
<protein>
    <recommendedName>
        <fullName evidence="3">DUF91 domain-containing protein</fullName>
    </recommendedName>
</protein>
<organism evidence="1 2">
    <name type="scientific">Peptoniphilus hominis</name>
    <name type="common">ex Hitch et al. 2025</name>
    <dbReference type="NCBI Taxonomy" id="3133174"/>
    <lineage>
        <taxon>Bacteria</taxon>
        <taxon>Bacillati</taxon>
        <taxon>Bacillota</taxon>
        <taxon>Tissierellia</taxon>
        <taxon>Tissierellales</taxon>
        <taxon>Peptoniphilaceae</taxon>
        <taxon>Peptoniphilus</taxon>
    </lineage>
</organism>
<evidence type="ECO:0000313" key="2">
    <source>
        <dbReference type="Proteomes" id="UP001447979"/>
    </source>
</evidence>
<accession>A0ABV1CC85</accession>
<gene>
    <name evidence="1" type="ORF">WMO19_00060</name>
</gene>
<dbReference type="Gene3D" id="3.40.1350.10">
    <property type="match status" value="1"/>
</dbReference>
<sequence>MNTHVFIVNSQTFKYHLEYMFAGTGASDKKSTFLLDSNIQFNSATERNLVGMIADISRIQVGDNIIFYLQASNGNQGLFFGVFRAKSKAFFDENDSDNYLKNELKKGLSYRVLIEASDYGVYPKGVTEHEYLDSLEGKTSPFELCWSLIYRKLKGNRGCTMITDFEFNDLLIKLKNKSCSLPSANNYTYDYLKNEIFDSNNNMVYKGRQNTLFIKDRLLYKAKGNYAFETHLQTFILQNIKSLNLLDYPESDFWIGNEVSCGVGMQRIDLLIIQRIENRTFFKLIELKDEQPTKVLVDSQINWYVKWLFDYIVPNYKNSFVEITPCIIAAKTEDQNLINYISRKNFDNPYPYSSINSTNYYAFTIKEDNILINKIL</sequence>
<name>A0ABV1CC85_9FIRM</name>
<evidence type="ECO:0008006" key="3">
    <source>
        <dbReference type="Google" id="ProtNLM"/>
    </source>
</evidence>
<comment type="caution">
    <text evidence="1">The sequence shown here is derived from an EMBL/GenBank/DDBJ whole genome shotgun (WGS) entry which is preliminary data.</text>
</comment>
<proteinExistence type="predicted"/>
<dbReference type="EMBL" id="JBBMFO010000001">
    <property type="protein sequence ID" value="MEQ2399988.1"/>
    <property type="molecule type" value="Genomic_DNA"/>
</dbReference>
<dbReference type="RefSeq" id="WP_349169637.1">
    <property type="nucleotide sequence ID" value="NZ_JBBMFO010000001.1"/>
</dbReference>
<evidence type="ECO:0000313" key="1">
    <source>
        <dbReference type="EMBL" id="MEQ2399988.1"/>
    </source>
</evidence>
<dbReference type="InterPro" id="IPR011856">
    <property type="entry name" value="tRNA_endonuc-like_dom_sf"/>
</dbReference>
<dbReference type="Gene3D" id="3.10.590.10">
    <property type="entry name" value="ph1033 like domains"/>
    <property type="match status" value="1"/>
</dbReference>
<dbReference type="Proteomes" id="UP001447979">
    <property type="component" value="Unassembled WGS sequence"/>
</dbReference>